<dbReference type="Gene3D" id="3.40.640.10">
    <property type="entry name" value="Type I PLP-dependent aspartate aminotransferase-like (Major domain)"/>
    <property type="match status" value="1"/>
</dbReference>
<dbReference type="Pfam" id="PF00202">
    <property type="entry name" value="Aminotran_3"/>
    <property type="match status" value="1"/>
</dbReference>
<evidence type="ECO:0000256" key="3">
    <source>
        <dbReference type="ARBA" id="ARBA00022679"/>
    </source>
</evidence>
<feature type="binding site" evidence="7">
    <location>
        <position position="102"/>
    </location>
    <ligand>
        <name>substrate</name>
    </ligand>
</feature>
<keyword evidence="5 7" id="KW-0093">Biotin biosynthesis</keyword>
<comment type="similarity">
    <text evidence="7">Belongs to the class-III pyridoxal-phosphate-dependent aminotransferase family. BioA subfamily.</text>
</comment>
<dbReference type="SUPFAM" id="SSF53383">
    <property type="entry name" value="PLP-dependent transferases"/>
    <property type="match status" value="1"/>
</dbReference>
<comment type="pathway">
    <text evidence="7">Cofactor biosynthesis; biotin biosynthesis; 7,8-diaminononanoate from 8-amino-7-oxononanoate (SAM route): step 1/1.</text>
</comment>
<comment type="catalytic activity">
    <reaction evidence="7">
        <text>(8S)-8-amino-7-oxononanoate + S-adenosyl-L-methionine = S-adenosyl-4-methylsulfanyl-2-oxobutanoate + (7R,8S)-7,8-diammoniononanoate</text>
        <dbReference type="Rhea" id="RHEA:16861"/>
        <dbReference type="ChEBI" id="CHEBI:16490"/>
        <dbReference type="ChEBI" id="CHEBI:59789"/>
        <dbReference type="ChEBI" id="CHEBI:149468"/>
        <dbReference type="ChEBI" id="CHEBI:149469"/>
        <dbReference type="EC" id="2.6.1.62"/>
    </reaction>
</comment>
<dbReference type="Gene3D" id="3.90.1150.10">
    <property type="entry name" value="Aspartate Aminotransferase, domain 1"/>
    <property type="match status" value="1"/>
</dbReference>
<evidence type="ECO:0000256" key="4">
    <source>
        <dbReference type="ARBA" id="ARBA00022691"/>
    </source>
</evidence>
<feature type="binding site" evidence="7">
    <location>
        <position position="195"/>
    </location>
    <ligand>
        <name>substrate</name>
    </ligand>
</feature>
<dbReference type="InterPro" id="IPR015421">
    <property type="entry name" value="PyrdxlP-dep_Trfase_major"/>
</dbReference>
<dbReference type="CDD" id="cd00610">
    <property type="entry name" value="OAT_like"/>
    <property type="match status" value="1"/>
</dbReference>
<name>A0ABQ0YS68_9NOCA</name>
<comment type="cofactor">
    <cofactor evidence="1 7">
        <name>pyridoxal 5'-phosphate</name>
        <dbReference type="ChEBI" id="CHEBI:597326"/>
    </cofactor>
</comment>
<sequence>MDVLGSVGSMTATLTGSTVAYGASDPPRHRRRSAPGRGRLQSILVTVRRLSPDRVAALDAAHLWHPYGAVPASTAPLVVDEAHGTRLRLADGRELVDGMSSWWAAVHGYRHPVLDAAVTQQLGRMSHVMFGGLTHEPAARLAELLVEITPDGLDKVFLADSGSVSVEVAVKLALQYQRAAGRPGRHRLMTWRGGYHGDTFAPMSVCDPEGGMHSMWTGVLQRQVFAPAPPREFDPAYVAEFEALLEAHTDELAAVIVEPVVQGAGGMRFHDPRYLNELRRMCDAHGLLLIFDEIATGFGRTGELFAADHAAVAPDVMCVGKALTGGYLTLAAVLCTSAVAEVVSAGEGGGIMHGPTFMGNPLACAVAVAAVELLLSRDWRGEVATLTAGLEAGLAPARELPGVVDARVLGGIGVLELDRPVDMGAATAAAVAAGVWLRPFRNLIYAMPPYVCSADDVQRIAAGMCAAARA</sequence>
<dbReference type="PROSITE" id="PS00600">
    <property type="entry name" value="AA_TRANSFER_CLASS_3"/>
    <property type="match status" value="1"/>
</dbReference>
<dbReference type="Proteomes" id="UP000325466">
    <property type="component" value="Unassembled WGS sequence"/>
</dbReference>
<feature type="region of interest" description="Disordered" evidence="8">
    <location>
        <begin position="18"/>
        <end position="38"/>
    </location>
</feature>
<dbReference type="PANTHER" id="PTHR42684:SF17">
    <property type="entry name" value="ADENOSYLMETHIONINE-8-AMINO-7-OXONONANOATE AMINOTRANSFERASE"/>
    <property type="match status" value="1"/>
</dbReference>
<feature type="binding site" evidence="7">
    <location>
        <position position="354"/>
    </location>
    <ligand>
        <name>substrate</name>
    </ligand>
</feature>
<dbReference type="InterPro" id="IPR015424">
    <property type="entry name" value="PyrdxlP-dep_Trfase"/>
</dbReference>
<comment type="subunit">
    <text evidence="7">Homodimer.</text>
</comment>
<feature type="site" description="Participates in the substrate recognition with KAPA and in a stacking interaction with the adenine ring of SAM" evidence="7">
    <location>
        <position position="67"/>
    </location>
</feature>
<keyword evidence="7" id="KW-0963">Cytoplasm</keyword>
<feature type="binding site" evidence="7">
    <location>
        <begin position="162"/>
        <end position="163"/>
    </location>
    <ligand>
        <name>pyridoxal 5'-phosphate</name>
        <dbReference type="ChEBI" id="CHEBI:597326"/>
    </ligand>
</feature>
<keyword evidence="4 7" id="KW-0949">S-adenosyl-L-methionine</keyword>
<feature type="binding site" evidence="7">
    <location>
        <position position="438"/>
    </location>
    <ligand>
        <name>substrate</name>
    </ligand>
</feature>
<dbReference type="PANTHER" id="PTHR42684">
    <property type="entry name" value="ADENOSYLMETHIONINE-8-AMINO-7-OXONONANOATE AMINOTRANSFERASE"/>
    <property type="match status" value="1"/>
</dbReference>
<keyword evidence="10" id="KW-1185">Reference proteome</keyword>
<evidence type="ECO:0000313" key="10">
    <source>
        <dbReference type="Proteomes" id="UP000325466"/>
    </source>
</evidence>
<gene>
    <name evidence="7" type="primary">bioA</name>
    <name evidence="9" type="ORF">RAJCM14343_4554</name>
</gene>
<evidence type="ECO:0000256" key="2">
    <source>
        <dbReference type="ARBA" id="ARBA00022576"/>
    </source>
</evidence>
<feature type="binding site" evidence="7">
    <location>
        <position position="292"/>
    </location>
    <ligand>
        <name>pyridoxal 5'-phosphate</name>
        <dbReference type="ChEBI" id="CHEBI:597326"/>
    </ligand>
</feature>
<protein>
    <recommendedName>
        <fullName evidence="7">Adenosylmethionine-8-amino-7-oxononanoate aminotransferase</fullName>
        <ecNumber evidence="7">2.6.1.62</ecNumber>
    </recommendedName>
    <alternativeName>
        <fullName evidence="7">7,8-diamino-pelargonic acid aminotransferase</fullName>
        <shortName evidence="7">DAPA AT</shortName>
        <shortName evidence="7">DAPA aminotransferase</shortName>
    </alternativeName>
    <alternativeName>
        <fullName evidence="7">7,8-diaminononanoate synthase</fullName>
        <shortName evidence="7">DANS</shortName>
    </alternativeName>
    <alternativeName>
        <fullName evidence="7">Diaminopelargonic acid synthase</fullName>
    </alternativeName>
</protein>
<dbReference type="InterPro" id="IPR049704">
    <property type="entry name" value="Aminotrans_3_PPA_site"/>
</dbReference>
<dbReference type="EC" id="2.6.1.62" evidence="7"/>
<keyword evidence="3 7" id="KW-0808">Transferase</keyword>
<evidence type="ECO:0000256" key="6">
    <source>
        <dbReference type="ARBA" id="ARBA00022898"/>
    </source>
</evidence>
<keyword evidence="6 7" id="KW-0663">Pyridoxal phosphate</keyword>
<dbReference type="NCBIfam" id="NF004624">
    <property type="entry name" value="PRK05964.1"/>
    <property type="match status" value="1"/>
</dbReference>
<dbReference type="EMBL" id="BLAH01000113">
    <property type="protein sequence ID" value="GES39286.1"/>
    <property type="molecule type" value="Genomic_DNA"/>
</dbReference>
<reference evidence="9 10" key="1">
    <citation type="journal article" date="2018" name="Biodegradation">
        <title>1,4-Dioxane degradation characteristics of Rhodococcus aetherivorans JCM 14343.</title>
        <authorList>
            <person name="Inoue D."/>
            <person name="Tsunoda T."/>
            <person name="Yamamoto N."/>
            <person name="Ike M."/>
            <person name="Sei K."/>
        </authorList>
    </citation>
    <scope>NUCLEOTIDE SEQUENCE [LARGE SCALE GENOMIC DNA]</scope>
    <source>
        <strain evidence="9 10">JCM 14343</strain>
    </source>
</reference>
<dbReference type="HAMAP" id="MF_00834">
    <property type="entry name" value="BioA"/>
    <property type="match status" value="1"/>
</dbReference>
<dbReference type="InterPro" id="IPR005814">
    <property type="entry name" value="Aminotrans_3"/>
</dbReference>
<accession>A0ABQ0YS68</accession>
<organism evidence="9 10">
    <name type="scientific">Rhodococcus aetherivorans</name>
    <dbReference type="NCBI Taxonomy" id="191292"/>
    <lineage>
        <taxon>Bacteria</taxon>
        <taxon>Bacillati</taxon>
        <taxon>Actinomycetota</taxon>
        <taxon>Actinomycetes</taxon>
        <taxon>Mycobacteriales</taxon>
        <taxon>Nocardiaceae</taxon>
        <taxon>Rhodococcus</taxon>
    </lineage>
</organism>
<evidence type="ECO:0000256" key="8">
    <source>
        <dbReference type="SAM" id="MobiDB-lite"/>
    </source>
</evidence>
<dbReference type="GO" id="GO:0004015">
    <property type="term" value="F:adenosylmethionine-8-amino-7-oxononanoate transaminase activity"/>
    <property type="evidence" value="ECO:0007669"/>
    <property type="project" value="UniProtKB-EC"/>
</dbReference>
<proteinExistence type="inferred from homology"/>
<evidence type="ECO:0000256" key="7">
    <source>
        <dbReference type="HAMAP-Rule" id="MF_00834"/>
    </source>
</evidence>
<dbReference type="NCBIfam" id="TIGR00508">
    <property type="entry name" value="bioA"/>
    <property type="match status" value="1"/>
</dbReference>
<comment type="caution">
    <text evidence="9">The sequence shown here is derived from an EMBL/GenBank/DDBJ whole genome shotgun (WGS) entry which is preliminary data.</text>
</comment>
<evidence type="ECO:0000313" key="9">
    <source>
        <dbReference type="EMBL" id="GES39286.1"/>
    </source>
</evidence>
<evidence type="ECO:0000256" key="5">
    <source>
        <dbReference type="ARBA" id="ARBA00022756"/>
    </source>
</evidence>
<feature type="binding site" evidence="7">
    <location>
        <position position="321"/>
    </location>
    <ligand>
        <name>substrate</name>
    </ligand>
</feature>
<evidence type="ECO:0000256" key="1">
    <source>
        <dbReference type="ARBA" id="ARBA00001933"/>
    </source>
</evidence>
<keyword evidence="2 7" id="KW-0032">Aminotransferase</keyword>
<comment type="subcellular location">
    <subcellularLocation>
        <location evidence="7">Cytoplasm</location>
    </subcellularLocation>
</comment>
<dbReference type="InterPro" id="IPR015422">
    <property type="entry name" value="PyrdxlP-dep_Trfase_small"/>
</dbReference>
<feature type="binding site" evidence="7">
    <location>
        <begin position="355"/>
        <end position="356"/>
    </location>
    <ligand>
        <name>pyridoxal 5'-phosphate</name>
        <dbReference type="ChEBI" id="CHEBI:597326"/>
    </ligand>
</feature>
<comment type="function">
    <text evidence="7">Catalyzes the transfer of the alpha-amino group from S-adenosyl-L-methionine (SAM) to 7-keto-8-aminopelargonic acid (KAPA) to form 7,8-diaminopelargonic acid (DAPA). It is the only aminotransferase known to utilize SAM as an amino donor.</text>
</comment>
<feature type="modified residue" description="N6-(pyridoxal phosphate)lysine" evidence="7">
    <location>
        <position position="321"/>
    </location>
</feature>
<dbReference type="InterPro" id="IPR005815">
    <property type="entry name" value="BioA"/>
</dbReference>